<feature type="non-terminal residue" evidence="2">
    <location>
        <position position="1064"/>
    </location>
</feature>
<reference evidence="2 3" key="1">
    <citation type="submission" date="2024-02" db="EMBL/GenBank/DDBJ databases">
        <title>High-quality chromosome-scale genome assembly of Pensacola bahiagrass (Paspalum notatum Flugge var. saurae).</title>
        <authorList>
            <person name="Vega J.M."/>
            <person name="Podio M."/>
            <person name="Orjuela J."/>
            <person name="Siena L.A."/>
            <person name="Pessino S.C."/>
            <person name="Combes M.C."/>
            <person name="Mariac C."/>
            <person name="Albertini E."/>
            <person name="Pupilli F."/>
            <person name="Ortiz J.P.A."/>
            <person name="Leblanc O."/>
        </authorList>
    </citation>
    <scope>NUCLEOTIDE SEQUENCE [LARGE SCALE GENOMIC DNA]</scope>
    <source>
        <strain evidence="2">R1</strain>
        <tissue evidence="2">Leaf</tissue>
    </source>
</reference>
<gene>
    <name evidence="2" type="ORF">U9M48_001271</name>
</gene>
<evidence type="ECO:0000313" key="3">
    <source>
        <dbReference type="Proteomes" id="UP001341281"/>
    </source>
</evidence>
<evidence type="ECO:0000256" key="1">
    <source>
        <dbReference type="SAM" id="MobiDB-lite"/>
    </source>
</evidence>
<name>A0AAQ3PEP5_PASNO</name>
<feature type="compositionally biased region" description="Low complexity" evidence="1">
    <location>
        <begin position="1017"/>
        <end position="1028"/>
    </location>
</feature>
<proteinExistence type="predicted"/>
<dbReference type="PANTHER" id="PTHR12460:SF38">
    <property type="entry name" value="KINETOPLAST-ASSOCIATED PROTEIN-LIKE PROTEIN"/>
    <property type="match status" value="1"/>
</dbReference>
<protein>
    <submittedName>
        <fullName evidence="2">Uncharacterized protein</fullName>
    </submittedName>
</protein>
<feature type="compositionally biased region" description="Basic and acidic residues" evidence="1">
    <location>
        <begin position="531"/>
        <end position="548"/>
    </location>
</feature>
<feature type="region of interest" description="Disordered" evidence="1">
    <location>
        <begin position="413"/>
        <end position="595"/>
    </location>
</feature>
<sequence>MEQYIQYLFLGNYGTFWDSCKPKIKPSTASAAAAAAASAGAAAAEGGPAAASACIAAAVAAAVGEVVAGAAAAAAAALLAPELTTPVITPGKSMPIIRFALSDIDSSRTLTTAESEMIAKEAAVTTRTNWVHYSLHYGWWRGHFRQVSLKRFHKVPQELACHSGEVGYLLPVRPEHLSRHSRLAIAGSGEEVLPLQLGTGVQALEPPVGLALQVLKQHTFGGIALRVQEVPVGVHPPQHPPAVGDLAVRLSHEAEVRGREVHGPSHPLELRTLELVHVRERLVQRLAVGRPPLWYRYLSSDALACLRLASSSSWPPTALPLRACCCCGRWRESKREQPLWSFHGSRQSQQNWWRQGARQVMWLHPWFFSMGRRHSGQCLVLTSTQLAVSASEEFLESHARTVPHGTGLCASSLQRQQKPCPHAQNTSAGASAAPSPSTSTARAHPGPGHHLTLPPPSSTYDRSQNRAYRPLQSSSSSSAPASSTASTSSRTTGAAQPGSGHRSATQRAPSPTAARTRSARRRPPPSSAPRDAADARRRGHGHRSEWLRVSRAQAEGGAHARPVREPLLLRAPGAPPEVAQQGRREPRGHGEHLGDAGRVRLLPRAEVGLGQHGVGGVEGLDEVAEEGPGDGGEVLNPILVVPEEVAHHGGLGAGAEELPPLQLRRAVQLLQPRVGLVQQVLEQPAPPPRRRVVVQVVAVRVRPLEHPPPLGHLLVRPRQEREVALLEPRHRRDPLDRRALQLRHVLEHSLQRRQVGHPPLVVVQVPVHGRLVGLVLLLAAVLIAGAAVLPEAFAAGVVVPGVEADPAEPVLAGRRAGHVHAALRPLDGHPAPGAVLGVGQHPVGGLGEGGVLGQPRAHRAARHRPARLLAAPQQKPCRHAPQNTSVFAASPSPPPTNSTAREQPAPGHHLIRPPLSSTYDRSANRAYFSASARAGRRVHELGDDGRRAGRVRAPQREAARAVLHRRADVGAPALGAVEVGAARRGPRLARGVPGEADGADEAGGRAGRRGGRGDGGVQRQADGGADAGLVGEPRVLGRAALHLKCRSRADAKPDGIDRISATFA</sequence>
<dbReference type="PANTHER" id="PTHR12460">
    <property type="entry name" value="CYCLIN-DEPENDENT KINASE INHIBITOR-RELATED PROTEIN"/>
    <property type="match status" value="1"/>
</dbReference>
<feature type="compositionally biased region" description="Basic and acidic residues" evidence="1">
    <location>
        <begin position="582"/>
        <end position="595"/>
    </location>
</feature>
<dbReference type="AlphaFoldDB" id="A0AAQ3PEP5"/>
<feature type="compositionally biased region" description="Low complexity" evidence="1">
    <location>
        <begin position="507"/>
        <end position="516"/>
    </location>
</feature>
<dbReference type="EMBL" id="CP144745">
    <property type="protein sequence ID" value="WVZ49960.1"/>
    <property type="molecule type" value="Genomic_DNA"/>
</dbReference>
<feature type="compositionally biased region" description="Low complexity" evidence="1">
    <location>
        <begin position="473"/>
        <end position="495"/>
    </location>
</feature>
<accession>A0AAQ3PEP5</accession>
<evidence type="ECO:0000313" key="2">
    <source>
        <dbReference type="EMBL" id="WVZ49960.1"/>
    </source>
</evidence>
<feature type="region of interest" description="Disordered" evidence="1">
    <location>
        <begin position="872"/>
        <end position="918"/>
    </location>
</feature>
<feature type="region of interest" description="Disordered" evidence="1">
    <location>
        <begin position="988"/>
        <end position="1030"/>
    </location>
</feature>
<feature type="compositionally biased region" description="Low complexity" evidence="1">
    <location>
        <begin position="426"/>
        <end position="452"/>
    </location>
</feature>
<organism evidence="2 3">
    <name type="scientific">Paspalum notatum var. saurae</name>
    <dbReference type="NCBI Taxonomy" id="547442"/>
    <lineage>
        <taxon>Eukaryota</taxon>
        <taxon>Viridiplantae</taxon>
        <taxon>Streptophyta</taxon>
        <taxon>Embryophyta</taxon>
        <taxon>Tracheophyta</taxon>
        <taxon>Spermatophyta</taxon>
        <taxon>Magnoliopsida</taxon>
        <taxon>Liliopsida</taxon>
        <taxon>Poales</taxon>
        <taxon>Poaceae</taxon>
        <taxon>PACMAD clade</taxon>
        <taxon>Panicoideae</taxon>
        <taxon>Andropogonodae</taxon>
        <taxon>Paspaleae</taxon>
        <taxon>Paspalinae</taxon>
        <taxon>Paspalum</taxon>
    </lineage>
</organism>
<dbReference type="Proteomes" id="UP001341281">
    <property type="component" value="Chromosome 01"/>
</dbReference>
<keyword evidence="3" id="KW-1185">Reference proteome</keyword>